<name>A0A8B9D6Z3_ANSCY</name>
<proteinExistence type="predicted"/>
<keyword evidence="2" id="KW-1185">Reference proteome</keyword>
<accession>A0A8B9D6Z3</accession>
<protein>
    <submittedName>
        <fullName evidence="1">Uncharacterized protein</fullName>
    </submittedName>
</protein>
<sequence length="90" mass="10321">MHCLLPCKFLTFVNGQSMLFHFDSNLSAAEGEFENSGKTWKRKLWHIVPNDKDTVSILKLQSNVVLLLVLKTVWTLSMIPSKYVLEIEVV</sequence>
<organism evidence="1 2">
    <name type="scientific">Anser cygnoides</name>
    <name type="common">Swan goose</name>
    <dbReference type="NCBI Taxonomy" id="8845"/>
    <lineage>
        <taxon>Eukaryota</taxon>
        <taxon>Metazoa</taxon>
        <taxon>Chordata</taxon>
        <taxon>Craniata</taxon>
        <taxon>Vertebrata</taxon>
        <taxon>Euteleostomi</taxon>
        <taxon>Archelosauria</taxon>
        <taxon>Archosauria</taxon>
        <taxon>Dinosauria</taxon>
        <taxon>Saurischia</taxon>
        <taxon>Theropoda</taxon>
        <taxon>Coelurosauria</taxon>
        <taxon>Aves</taxon>
        <taxon>Neognathae</taxon>
        <taxon>Galloanserae</taxon>
        <taxon>Anseriformes</taxon>
        <taxon>Anatidae</taxon>
        <taxon>Anserinae</taxon>
        <taxon>Anser</taxon>
    </lineage>
</organism>
<evidence type="ECO:0000313" key="1">
    <source>
        <dbReference type="Ensembl" id="ENSACDP00005002470.1"/>
    </source>
</evidence>
<dbReference type="AlphaFoldDB" id="A0A8B9D6Z3"/>
<reference evidence="1" key="2">
    <citation type="submission" date="2025-09" db="UniProtKB">
        <authorList>
            <consortium name="Ensembl"/>
        </authorList>
    </citation>
    <scope>IDENTIFICATION</scope>
</reference>
<reference evidence="1" key="1">
    <citation type="submission" date="2025-08" db="UniProtKB">
        <authorList>
            <consortium name="Ensembl"/>
        </authorList>
    </citation>
    <scope>IDENTIFICATION</scope>
</reference>
<evidence type="ECO:0000313" key="2">
    <source>
        <dbReference type="Proteomes" id="UP000694521"/>
    </source>
</evidence>
<dbReference type="Ensembl" id="ENSACDT00005002943.1">
    <property type="protein sequence ID" value="ENSACDP00005002470.1"/>
    <property type="gene ID" value="ENSACDG00005001734.1"/>
</dbReference>
<dbReference type="Proteomes" id="UP000694521">
    <property type="component" value="Unplaced"/>
</dbReference>